<dbReference type="EMBL" id="JBBPBF010000015">
    <property type="protein sequence ID" value="KAK7611040.1"/>
    <property type="molecule type" value="Genomic_DNA"/>
</dbReference>
<evidence type="ECO:0000313" key="1">
    <source>
        <dbReference type="EMBL" id="KAK7611040.1"/>
    </source>
</evidence>
<name>A0ABR1N753_9PEZI</name>
<gene>
    <name evidence="1" type="ORF">JOL62DRAFT_87481</name>
</gene>
<dbReference type="Proteomes" id="UP001367316">
    <property type="component" value="Unassembled WGS sequence"/>
</dbReference>
<reference evidence="1 2" key="1">
    <citation type="submission" date="2024-04" db="EMBL/GenBank/DDBJ databases">
        <title>Phyllosticta paracitricarpa is synonymous to the EU quarantine fungus P. citricarpa based on phylogenomic analyses.</title>
        <authorList>
            <consortium name="Lawrence Berkeley National Laboratory"/>
            <person name="Van ingen-buijs V.A."/>
            <person name="Van westerhoven A.C."/>
            <person name="Haridas S."/>
            <person name="Skiadas P."/>
            <person name="Martin F."/>
            <person name="Groenewald J.Z."/>
            <person name="Crous P.W."/>
            <person name="Seidl M.F."/>
        </authorList>
    </citation>
    <scope>NUCLEOTIDE SEQUENCE [LARGE SCALE GENOMIC DNA]</scope>
    <source>
        <strain evidence="1 2">CBS 141358</strain>
    </source>
</reference>
<comment type="caution">
    <text evidence="1">The sequence shown here is derived from an EMBL/GenBank/DDBJ whole genome shotgun (WGS) entry which is preliminary data.</text>
</comment>
<evidence type="ECO:0000313" key="2">
    <source>
        <dbReference type="Proteomes" id="UP001367316"/>
    </source>
</evidence>
<sequence>MGLFQVVGCVSALGLQRRKIRGGIAESGHEVNDNTQARNAPAKYKTTFKDCRFRFLHRRPSPVKALPLMMALDQDIKVVDFGAAQNDGLPIPPPLHVPTATFLRMTALARHSQSSRVVAAGKELESRAFLPCYDTDILTLVGQVEINLWKFVQLHVATQFCKLGHRLSMKGFVATAFDGQQYTSTQLLEKCSFLKAEYEWRKSQLAHFPLGPGKQHRLITMAGIKQQHIKYRKDFMASFAWNIAPPQL</sequence>
<accession>A0ABR1N753</accession>
<keyword evidence="2" id="KW-1185">Reference proteome</keyword>
<protein>
    <submittedName>
        <fullName evidence="1">Uncharacterized protein</fullName>
    </submittedName>
</protein>
<organism evidence="1 2">
    <name type="scientific">Phyllosticta paracitricarpa</name>
    <dbReference type="NCBI Taxonomy" id="2016321"/>
    <lineage>
        <taxon>Eukaryota</taxon>
        <taxon>Fungi</taxon>
        <taxon>Dikarya</taxon>
        <taxon>Ascomycota</taxon>
        <taxon>Pezizomycotina</taxon>
        <taxon>Dothideomycetes</taxon>
        <taxon>Dothideomycetes incertae sedis</taxon>
        <taxon>Botryosphaeriales</taxon>
        <taxon>Phyllostictaceae</taxon>
        <taxon>Phyllosticta</taxon>
    </lineage>
</organism>
<proteinExistence type="predicted"/>